<gene>
    <name evidence="1" type="ORF">BCR36DRAFT_278395</name>
</gene>
<evidence type="ECO:0000313" key="2">
    <source>
        <dbReference type="Proteomes" id="UP000193719"/>
    </source>
</evidence>
<dbReference type="OrthoDB" id="2274644at2759"/>
<name>A0A1Y1VJF7_9FUNG</name>
<sequence>NIRISGGFEEANNCYRNHKDYIFAVKGPFINKRIVNSNSGENEKRHIINEFSRAYNILKDTGNLNDILKNDDIL</sequence>
<keyword evidence="2" id="KW-1185">Reference proteome</keyword>
<feature type="non-terminal residue" evidence="1">
    <location>
        <position position="1"/>
    </location>
</feature>
<comment type="caution">
    <text evidence="1">The sequence shown here is derived from an EMBL/GenBank/DDBJ whole genome shotgun (WGS) entry which is preliminary data.</text>
</comment>
<dbReference type="EMBL" id="MCFH01000005">
    <property type="protein sequence ID" value="ORX57804.1"/>
    <property type="molecule type" value="Genomic_DNA"/>
</dbReference>
<accession>A0A1Y1VJF7</accession>
<protein>
    <submittedName>
        <fullName evidence="1">Uncharacterized protein</fullName>
    </submittedName>
</protein>
<dbReference type="Proteomes" id="UP000193719">
    <property type="component" value="Unassembled WGS sequence"/>
</dbReference>
<dbReference type="AlphaFoldDB" id="A0A1Y1VJF7"/>
<reference evidence="1 2" key="1">
    <citation type="submission" date="2016-08" db="EMBL/GenBank/DDBJ databases">
        <title>Genomes of anaerobic fungi encode conserved fungal cellulosomes for biomass hydrolysis.</title>
        <authorList>
            <consortium name="DOE Joint Genome Institute"/>
            <person name="Haitjema C.H."/>
            <person name="Gilmore S.P."/>
            <person name="Henske J.K."/>
            <person name="Solomon K.V."/>
            <person name="De Groot R."/>
            <person name="Kuo A."/>
            <person name="Mondo S.J."/>
            <person name="Salamov A.A."/>
            <person name="Labutti K."/>
            <person name="Zhao Z."/>
            <person name="Chiniquy J."/>
            <person name="Barry K."/>
            <person name="Brewer H.M."/>
            <person name="Purvine S.O."/>
            <person name="Wright A.T."/>
            <person name="Boxma B."/>
            <person name="Van Alen T."/>
            <person name="Hackstein J.H."/>
            <person name="Baker S.E."/>
            <person name="Grigoriev I.V."/>
            <person name="O'Malley M.A."/>
        </authorList>
    </citation>
    <scope>NUCLEOTIDE SEQUENCE [LARGE SCALE GENOMIC DNA]</scope>
    <source>
        <strain evidence="2">finn</strain>
    </source>
</reference>
<organism evidence="1 2">
    <name type="scientific">Piromyces finnis</name>
    <dbReference type="NCBI Taxonomy" id="1754191"/>
    <lineage>
        <taxon>Eukaryota</taxon>
        <taxon>Fungi</taxon>
        <taxon>Fungi incertae sedis</taxon>
        <taxon>Chytridiomycota</taxon>
        <taxon>Chytridiomycota incertae sedis</taxon>
        <taxon>Neocallimastigomycetes</taxon>
        <taxon>Neocallimastigales</taxon>
        <taxon>Neocallimastigaceae</taxon>
        <taxon>Piromyces</taxon>
    </lineage>
</organism>
<proteinExistence type="predicted"/>
<evidence type="ECO:0000313" key="1">
    <source>
        <dbReference type="EMBL" id="ORX57804.1"/>
    </source>
</evidence>
<reference evidence="1 2" key="2">
    <citation type="submission" date="2016-08" db="EMBL/GenBank/DDBJ databases">
        <title>Pervasive Adenine N6-methylation of Active Genes in Fungi.</title>
        <authorList>
            <consortium name="DOE Joint Genome Institute"/>
            <person name="Mondo S.J."/>
            <person name="Dannebaum R.O."/>
            <person name="Kuo R.C."/>
            <person name="Labutti K."/>
            <person name="Haridas S."/>
            <person name="Kuo A."/>
            <person name="Salamov A."/>
            <person name="Ahrendt S.R."/>
            <person name="Lipzen A."/>
            <person name="Sullivan W."/>
            <person name="Andreopoulos W.B."/>
            <person name="Clum A."/>
            <person name="Lindquist E."/>
            <person name="Daum C."/>
            <person name="Ramamoorthy G.K."/>
            <person name="Gryganskyi A."/>
            <person name="Culley D."/>
            <person name="Magnuson J.K."/>
            <person name="James T.Y."/>
            <person name="O'Malley M.A."/>
            <person name="Stajich J.E."/>
            <person name="Spatafora J.W."/>
            <person name="Visel A."/>
            <person name="Grigoriev I.V."/>
        </authorList>
    </citation>
    <scope>NUCLEOTIDE SEQUENCE [LARGE SCALE GENOMIC DNA]</scope>
    <source>
        <strain evidence="2">finn</strain>
    </source>
</reference>